<sequence length="553" mass="59469">MTRLTTRCILAAKLLPITLGLLTMPLLAADYDSAKRVPHAVFTGEPTKRVAIESLKSSFSLRKQALPSALNLGELSETEQQRLEQAPLNNGRKAVVGIQRSTADFPLRYTASDLTWEAHKEGETAILGITSSGAASLRVNIDLSTLPQGTEVRFYDESFYKPVGRSIRVSKDQTINHWSDSIEGDFVGIELFIPSNAPKNDFTLVINKVMHQLISKETASLKNNAAIGASGSCQIDVKCASESASNFSNLTSSVAKIVFIDDGLSYSCTGTLMNDADTSSEIPYFLTANHCVDSQAVANTLEFYWFFEKSTCSTSTANNTIYTSGGASLLKADKDYDYSFLKLNRTPPAGVSLSGWDANTIGSAGVYGIHHPSGDLKKYSSGLTYSFYDSFYGNKSNTHILVDWSLGVTETGSSGSGLWYRDGGSSYLVGILTGGSSACGSTQGIDLYGRFDQSYPALKGWLNNTSASPVTGNITIKGQVVVAGTSIPVCGLVLANGTHLFSCNQGNYEITAPVDSEGKITLFAWADGFFPYKLVFTPSNSSTTQHIEMQRAP</sequence>
<dbReference type="AlphaFoldDB" id="A0A5P1R9U9"/>
<evidence type="ECO:0000256" key="1">
    <source>
        <dbReference type="SAM" id="SignalP"/>
    </source>
</evidence>
<keyword evidence="1" id="KW-0732">Signal</keyword>
<dbReference type="SUPFAM" id="SSF50494">
    <property type="entry name" value="Trypsin-like serine proteases"/>
    <property type="match status" value="1"/>
</dbReference>
<dbReference type="KEGG" id="ncu:F0U83_06470"/>
<reference evidence="2 3" key="1">
    <citation type="journal article" date="2019" name="Biochem. Eng. J.">
        <title>Metabolic engineering of the marine bacteria Neptunomonas concharum for the production of acetoin and meso-2,3-butanediol from acetate.</title>
        <authorList>
            <person name="Li W."/>
            <person name="Pu N."/>
            <person name="Liu C.-X."/>
            <person name="Yuan Q.-P."/>
            <person name="Li Z.-J."/>
        </authorList>
    </citation>
    <scope>NUCLEOTIDE SEQUENCE [LARGE SCALE GENOMIC DNA]</scope>
    <source>
        <strain evidence="2 3">JCM17730</strain>
    </source>
</reference>
<evidence type="ECO:0000313" key="3">
    <source>
        <dbReference type="Proteomes" id="UP000324760"/>
    </source>
</evidence>
<dbReference type="PANTHER" id="PTHR36234:SF5">
    <property type="entry name" value="LYSYL ENDOPEPTIDASE"/>
    <property type="match status" value="1"/>
</dbReference>
<protein>
    <submittedName>
        <fullName evidence="2">Trypsin-like peptidase domain-containing protein</fullName>
    </submittedName>
</protein>
<proteinExistence type="predicted"/>
<gene>
    <name evidence="2" type="ORF">F0U83_06470</name>
</gene>
<feature type="signal peptide" evidence="1">
    <location>
        <begin position="1"/>
        <end position="28"/>
    </location>
</feature>
<dbReference type="Pfam" id="PF13365">
    <property type="entry name" value="Trypsin_2"/>
    <property type="match status" value="1"/>
</dbReference>
<dbReference type="OrthoDB" id="5619888at2"/>
<organism evidence="2 3">
    <name type="scientific">Neptunomonas concharum</name>
    <dbReference type="NCBI Taxonomy" id="1031538"/>
    <lineage>
        <taxon>Bacteria</taxon>
        <taxon>Pseudomonadati</taxon>
        <taxon>Pseudomonadota</taxon>
        <taxon>Gammaproteobacteria</taxon>
        <taxon>Oceanospirillales</taxon>
        <taxon>Oceanospirillaceae</taxon>
        <taxon>Neptunomonas</taxon>
    </lineage>
</organism>
<name>A0A5P1R9U9_9GAMM</name>
<accession>A0A5P1R9U9</accession>
<dbReference type="InterPro" id="IPR009003">
    <property type="entry name" value="Peptidase_S1_PA"/>
</dbReference>
<evidence type="ECO:0000313" key="2">
    <source>
        <dbReference type="EMBL" id="QEQ96377.1"/>
    </source>
</evidence>
<dbReference type="Gene3D" id="2.40.10.10">
    <property type="entry name" value="Trypsin-like serine proteases"/>
    <property type="match status" value="2"/>
</dbReference>
<dbReference type="PANTHER" id="PTHR36234">
    <property type="entry name" value="LYSYL ENDOPEPTIDASE"/>
    <property type="match status" value="1"/>
</dbReference>
<dbReference type="InterPro" id="IPR043504">
    <property type="entry name" value="Peptidase_S1_PA_chymotrypsin"/>
</dbReference>
<dbReference type="EMBL" id="CP043869">
    <property type="protein sequence ID" value="QEQ96377.1"/>
    <property type="molecule type" value="Genomic_DNA"/>
</dbReference>
<feature type="chain" id="PRO_5024903516" evidence="1">
    <location>
        <begin position="29"/>
        <end position="553"/>
    </location>
</feature>
<dbReference type="Proteomes" id="UP000324760">
    <property type="component" value="Chromosome"/>
</dbReference>
<dbReference type="RefSeq" id="WP_138988500.1">
    <property type="nucleotide sequence ID" value="NZ_CP043869.1"/>
</dbReference>
<keyword evidence="3" id="KW-1185">Reference proteome</keyword>